<dbReference type="GeneID" id="90540272"/>
<proteinExistence type="predicted"/>
<gene>
    <name evidence="1" type="ORF">VNE69_01408</name>
</gene>
<keyword evidence="2" id="KW-1185">Reference proteome</keyword>
<organism evidence="1 2">
    <name type="scientific">Vairimorpha necatrix</name>
    <dbReference type="NCBI Taxonomy" id="6039"/>
    <lineage>
        <taxon>Eukaryota</taxon>
        <taxon>Fungi</taxon>
        <taxon>Fungi incertae sedis</taxon>
        <taxon>Microsporidia</taxon>
        <taxon>Nosematidae</taxon>
        <taxon>Vairimorpha</taxon>
    </lineage>
</organism>
<dbReference type="EMBL" id="CP142726">
    <property type="protein sequence ID" value="WUR02472.1"/>
    <property type="molecule type" value="Genomic_DNA"/>
</dbReference>
<dbReference type="RefSeq" id="XP_065328617.1">
    <property type="nucleotide sequence ID" value="XM_065472545.1"/>
</dbReference>
<dbReference type="KEGG" id="vnx:VNE69_01408"/>
<reference evidence="1" key="1">
    <citation type="journal article" date="2024" name="BMC Genomics">
        <title>Functional annotation of a divergent genome using sequence and structure-based similarity.</title>
        <authorList>
            <person name="Svedberg D."/>
            <person name="Winiger R.R."/>
            <person name="Berg A."/>
            <person name="Sharma H."/>
            <person name="Tellgren-Roth C."/>
            <person name="Debrunner-Vossbrinck B.A."/>
            <person name="Vossbrinck C.R."/>
            <person name="Barandun J."/>
        </authorList>
    </citation>
    <scope>NUCLEOTIDE SEQUENCE</scope>
    <source>
        <strain evidence="1">Illinois isolate</strain>
    </source>
</reference>
<name>A0AAX4J919_9MICR</name>
<dbReference type="AlphaFoldDB" id="A0AAX4J919"/>
<protein>
    <submittedName>
        <fullName evidence="1">SP-containing membrane protein</fullName>
    </submittedName>
</protein>
<evidence type="ECO:0000313" key="2">
    <source>
        <dbReference type="Proteomes" id="UP001334084"/>
    </source>
</evidence>
<accession>A0AAX4J919</accession>
<evidence type="ECO:0000313" key="1">
    <source>
        <dbReference type="EMBL" id="WUR02472.1"/>
    </source>
</evidence>
<dbReference type="Proteomes" id="UP001334084">
    <property type="component" value="Chromosome 1"/>
</dbReference>
<sequence length="119" mass="14340">MSLKLYWYFLFNHCELILFVSYNGDYQCDLYIGKTNKADELNEFKIFISRDKNLFYKEIKDQLKLKYEINHLFETGLFLHQIDEREYASIRNLAENIENENAKLSFLIAYNIINTVSIF</sequence>